<protein>
    <submittedName>
        <fullName evidence="11">Putative sugar ABC transporter ATP-binding protein</fullName>
    </submittedName>
</protein>
<dbReference type="InterPro" id="IPR050107">
    <property type="entry name" value="ABC_carbohydrate_import_ATPase"/>
</dbReference>
<dbReference type="PROSITE" id="PS50893">
    <property type="entry name" value="ABC_TRANSPORTER_2"/>
    <property type="match status" value="2"/>
</dbReference>
<dbReference type="SMART" id="SM00382">
    <property type="entry name" value="AAA"/>
    <property type="match status" value="2"/>
</dbReference>
<organism evidence="11 12">
    <name type="scientific">Kitasatospora setae (strain ATCC 33774 / DSM 43861 / JCM 3304 / KCC A-0304 / NBRC 14216 / KM-6054)</name>
    <name type="common">Streptomyces setae</name>
    <dbReference type="NCBI Taxonomy" id="452652"/>
    <lineage>
        <taxon>Bacteria</taxon>
        <taxon>Bacillati</taxon>
        <taxon>Actinomycetota</taxon>
        <taxon>Actinomycetes</taxon>
        <taxon>Kitasatosporales</taxon>
        <taxon>Streptomycetaceae</taxon>
        <taxon>Kitasatospora</taxon>
    </lineage>
</organism>
<dbReference type="PROSITE" id="PS00211">
    <property type="entry name" value="ABC_TRANSPORTER_1"/>
    <property type="match status" value="1"/>
</dbReference>
<dbReference type="InterPro" id="IPR017871">
    <property type="entry name" value="ABC_transporter-like_CS"/>
</dbReference>
<dbReference type="InterPro" id="IPR027417">
    <property type="entry name" value="P-loop_NTPase"/>
</dbReference>
<dbReference type="Proteomes" id="UP000007076">
    <property type="component" value="Chromosome"/>
</dbReference>
<feature type="region of interest" description="Disordered" evidence="9">
    <location>
        <begin position="505"/>
        <end position="525"/>
    </location>
</feature>
<feature type="domain" description="ABC transporter" evidence="10">
    <location>
        <begin position="6"/>
        <end position="251"/>
    </location>
</feature>
<keyword evidence="6 11" id="KW-0067">ATP-binding</keyword>
<evidence type="ECO:0000256" key="9">
    <source>
        <dbReference type="SAM" id="MobiDB-lite"/>
    </source>
</evidence>
<evidence type="ECO:0000256" key="8">
    <source>
        <dbReference type="ARBA" id="ARBA00023136"/>
    </source>
</evidence>
<gene>
    <name evidence="11" type="ordered locus">KSE_13640</name>
</gene>
<evidence type="ECO:0000256" key="4">
    <source>
        <dbReference type="ARBA" id="ARBA00022737"/>
    </source>
</evidence>
<keyword evidence="3" id="KW-0762">Sugar transport</keyword>
<dbReference type="Pfam" id="PF00005">
    <property type="entry name" value="ABC_tran"/>
    <property type="match status" value="2"/>
</dbReference>
<accession>E4N7L1</accession>
<reference evidence="11 12" key="1">
    <citation type="journal article" date="2010" name="DNA Res.">
        <title>Genome sequence of Kitasatospora setae NBRC 14216T: an evolutionary snapshot of the family Streptomycetaceae.</title>
        <authorList>
            <person name="Ichikawa N."/>
            <person name="Oguchi A."/>
            <person name="Ikeda H."/>
            <person name="Ishikawa J."/>
            <person name="Kitani S."/>
            <person name="Watanabe Y."/>
            <person name="Nakamura S."/>
            <person name="Katano Y."/>
            <person name="Kishi E."/>
            <person name="Sasagawa M."/>
            <person name="Ankai A."/>
            <person name="Fukui S."/>
            <person name="Hashimoto Y."/>
            <person name="Kamata S."/>
            <person name="Otoguro M."/>
            <person name="Tanikawa S."/>
            <person name="Nihira T."/>
            <person name="Horinouchi S."/>
            <person name="Ohnishi Y."/>
            <person name="Hayakawa M."/>
            <person name="Kuzuyama T."/>
            <person name="Arisawa A."/>
            <person name="Nomoto F."/>
            <person name="Miura H."/>
            <person name="Takahashi Y."/>
            <person name="Fujita N."/>
        </authorList>
    </citation>
    <scope>NUCLEOTIDE SEQUENCE [LARGE SCALE GENOMIC DNA]</scope>
    <source>
        <strain evidence="12">ATCC 33774 / DSM 43861 / JCM 3304 / KCC A-0304 / NBRC 14216 / KM-6054</strain>
    </source>
</reference>
<keyword evidence="2" id="KW-1003">Cell membrane</keyword>
<dbReference type="HOGENOM" id="CLU_000604_92_3_11"/>
<dbReference type="PANTHER" id="PTHR43790">
    <property type="entry name" value="CARBOHYDRATE TRANSPORT ATP-BINDING PROTEIN MG119-RELATED"/>
    <property type="match status" value="1"/>
</dbReference>
<keyword evidence="1" id="KW-0813">Transport</keyword>
<evidence type="ECO:0000256" key="2">
    <source>
        <dbReference type="ARBA" id="ARBA00022475"/>
    </source>
</evidence>
<evidence type="ECO:0000256" key="6">
    <source>
        <dbReference type="ARBA" id="ARBA00022840"/>
    </source>
</evidence>
<evidence type="ECO:0000259" key="10">
    <source>
        <dbReference type="PROSITE" id="PS50893"/>
    </source>
</evidence>
<evidence type="ECO:0000256" key="1">
    <source>
        <dbReference type="ARBA" id="ARBA00022448"/>
    </source>
</evidence>
<keyword evidence="12" id="KW-1185">Reference proteome</keyword>
<evidence type="ECO:0000313" key="11">
    <source>
        <dbReference type="EMBL" id="BAJ27192.1"/>
    </source>
</evidence>
<dbReference type="PATRIC" id="fig|452652.3.peg.1360"/>
<dbReference type="SUPFAM" id="SSF52540">
    <property type="entry name" value="P-loop containing nucleoside triphosphate hydrolases"/>
    <property type="match status" value="2"/>
</dbReference>
<dbReference type="AlphaFoldDB" id="E4N7L1"/>
<keyword evidence="7" id="KW-1278">Translocase</keyword>
<dbReference type="GO" id="GO:0016887">
    <property type="term" value="F:ATP hydrolysis activity"/>
    <property type="evidence" value="ECO:0007669"/>
    <property type="project" value="InterPro"/>
</dbReference>
<evidence type="ECO:0000256" key="7">
    <source>
        <dbReference type="ARBA" id="ARBA00022967"/>
    </source>
</evidence>
<evidence type="ECO:0000256" key="5">
    <source>
        <dbReference type="ARBA" id="ARBA00022741"/>
    </source>
</evidence>
<dbReference type="CDD" id="cd03215">
    <property type="entry name" value="ABC_Carb_Monos_II"/>
    <property type="match status" value="1"/>
</dbReference>
<dbReference type="EMBL" id="AP010968">
    <property type="protein sequence ID" value="BAJ27192.1"/>
    <property type="molecule type" value="Genomic_DNA"/>
</dbReference>
<dbReference type="PANTHER" id="PTHR43790:SF3">
    <property type="entry name" value="D-ALLOSE IMPORT ATP-BINDING PROTEIN ALSA-RELATED"/>
    <property type="match status" value="1"/>
</dbReference>
<dbReference type="Gene3D" id="3.40.50.300">
    <property type="entry name" value="P-loop containing nucleotide triphosphate hydrolases"/>
    <property type="match status" value="2"/>
</dbReference>
<dbReference type="KEGG" id="ksk:KSE_13640"/>
<dbReference type="STRING" id="452652.KSE_13640"/>
<evidence type="ECO:0000256" key="3">
    <source>
        <dbReference type="ARBA" id="ARBA00022597"/>
    </source>
</evidence>
<sequence length="525" mass="55018">MTDHSIELTGLSKSFGSHRVLRELSFRLRPGTVTALLGENGSGKSTLVKVLAGVHTPDPAAHTGLRIAGQDVPLPLDPARARAAGLRFLHQDLGLVGELTVAENLALTLEGTGRALAPVSRRAEAERAARLLAAFDVRVRADAHVADLSASQQGMLAVARVFGDVPPGVRPVVFLDEPTAALAADDVARLYTAVRRLTAEGASVVLISHRLEEVLEVADHVLVLRDGQLVADQPNAGLTADLLVEQLTGRPFERAPGGPGAGADRAGAPLLSVRGLTGARLRGVDLDLHAGEVLGVTGLVGCGRSELARILAGAQRPTGGRILLNGTEHRFGGPAAALAAGIASVPQNRHREGVLLGLTVRENLTLGDLRPVTRRGLLRRRLERAEAERLIAEFDIRPPEPEAVLAELSGGNQQKVALARAVRLRPAVLVLDEPSQGIDIGAREHVARTVRALRDRGAGVLLAGSDLDELMELADRVLILDRGRPSAVLDLDGTGRDALFHAVTGATAPVPTSPPVPASPEETAA</sequence>
<keyword evidence="5" id="KW-0547">Nucleotide-binding</keyword>
<dbReference type="InterPro" id="IPR003593">
    <property type="entry name" value="AAA+_ATPase"/>
</dbReference>
<proteinExistence type="predicted"/>
<feature type="domain" description="ABC transporter" evidence="10">
    <location>
        <begin position="266"/>
        <end position="507"/>
    </location>
</feature>
<dbReference type="eggNOG" id="COG1129">
    <property type="taxonomic scope" value="Bacteria"/>
</dbReference>
<name>E4N7L1_KITSK</name>
<keyword evidence="8" id="KW-0472">Membrane</keyword>
<dbReference type="GO" id="GO:0005524">
    <property type="term" value="F:ATP binding"/>
    <property type="evidence" value="ECO:0007669"/>
    <property type="project" value="UniProtKB-KW"/>
</dbReference>
<dbReference type="InterPro" id="IPR003439">
    <property type="entry name" value="ABC_transporter-like_ATP-bd"/>
</dbReference>
<dbReference type="RefSeq" id="WP_014134510.1">
    <property type="nucleotide sequence ID" value="NC_016109.1"/>
</dbReference>
<keyword evidence="4" id="KW-0677">Repeat</keyword>
<dbReference type="CDD" id="cd03216">
    <property type="entry name" value="ABC_Carb_Monos_I"/>
    <property type="match status" value="1"/>
</dbReference>
<evidence type="ECO:0000313" key="12">
    <source>
        <dbReference type="Proteomes" id="UP000007076"/>
    </source>
</evidence>